<gene>
    <name evidence="2" type="ORF">ZIOFF_025204</name>
</gene>
<evidence type="ECO:0000313" key="2">
    <source>
        <dbReference type="EMBL" id="KAG6514830.1"/>
    </source>
</evidence>
<protein>
    <submittedName>
        <fullName evidence="2">Uncharacterized protein</fullName>
    </submittedName>
</protein>
<sequence>MGQQSLTYSFVARGRHTWRSTRRSPATSTASPPAEAPLQQQKVFLIEDGYSELPCGFGQIQQLYSLKEKVARQIEF</sequence>
<dbReference type="EMBL" id="JACMSC010000007">
    <property type="protein sequence ID" value="KAG6514830.1"/>
    <property type="molecule type" value="Genomic_DNA"/>
</dbReference>
<proteinExistence type="predicted"/>
<dbReference type="Proteomes" id="UP000734854">
    <property type="component" value="Unassembled WGS sequence"/>
</dbReference>
<keyword evidence="3" id="KW-1185">Reference proteome</keyword>
<feature type="compositionally biased region" description="Low complexity" evidence="1">
    <location>
        <begin position="23"/>
        <end position="33"/>
    </location>
</feature>
<evidence type="ECO:0000313" key="3">
    <source>
        <dbReference type="Proteomes" id="UP000734854"/>
    </source>
</evidence>
<feature type="region of interest" description="Disordered" evidence="1">
    <location>
        <begin position="16"/>
        <end position="36"/>
    </location>
</feature>
<name>A0A8J5L6Q4_ZINOF</name>
<comment type="caution">
    <text evidence="2">The sequence shown here is derived from an EMBL/GenBank/DDBJ whole genome shotgun (WGS) entry which is preliminary data.</text>
</comment>
<reference evidence="2 3" key="1">
    <citation type="submission" date="2020-08" db="EMBL/GenBank/DDBJ databases">
        <title>Plant Genome Project.</title>
        <authorList>
            <person name="Zhang R.-G."/>
        </authorList>
    </citation>
    <scope>NUCLEOTIDE SEQUENCE [LARGE SCALE GENOMIC DNA]</scope>
    <source>
        <tissue evidence="2">Rhizome</tissue>
    </source>
</reference>
<evidence type="ECO:0000256" key="1">
    <source>
        <dbReference type="SAM" id="MobiDB-lite"/>
    </source>
</evidence>
<accession>A0A8J5L6Q4</accession>
<dbReference type="AlphaFoldDB" id="A0A8J5L6Q4"/>
<organism evidence="2 3">
    <name type="scientific">Zingiber officinale</name>
    <name type="common">Ginger</name>
    <name type="synonym">Amomum zingiber</name>
    <dbReference type="NCBI Taxonomy" id="94328"/>
    <lineage>
        <taxon>Eukaryota</taxon>
        <taxon>Viridiplantae</taxon>
        <taxon>Streptophyta</taxon>
        <taxon>Embryophyta</taxon>
        <taxon>Tracheophyta</taxon>
        <taxon>Spermatophyta</taxon>
        <taxon>Magnoliopsida</taxon>
        <taxon>Liliopsida</taxon>
        <taxon>Zingiberales</taxon>
        <taxon>Zingiberaceae</taxon>
        <taxon>Zingiber</taxon>
    </lineage>
</organism>